<evidence type="ECO:0000256" key="3">
    <source>
        <dbReference type="ARBA" id="ARBA00022692"/>
    </source>
</evidence>
<dbReference type="PIRSF" id="PIRSF006324">
    <property type="entry name" value="LeuE"/>
    <property type="match status" value="1"/>
</dbReference>
<sequence length="212" mass="21802">MVPASNLWAFVLASVVLIVIPGPSVLFVIGRSLALGRMGGLLSVVGNAIGMLPLVAAVALGVGTVVAQSVVLFTGIKIAGALYLVYLGVQAIRHRADAADAVTRQVAPRSPWRLLGEGFVVGVTNPKTIAFFVAVLPQFVDFHSGAIPLQMAMLGTAFVVLALACDSVWALAAGTARDWFAHSPRRASHLAASGGVMMIGLGGVLALSGNKH</sequence>
<dbReference type="Pfam" id="PF01810">
    <property type="entry name" value="LysE"/>
    <property type="match status" value="1"/>
</dbReference>
<keyword evidence="8" id="KW-1185">Reference proteome</keyword>
<reference evidence="7 8" key="1">
    <citation type="submission" date="2019-11" db="EMBL/GenBank/DDBJ databases">
        <title>Agromyces kandeliae sp. nov., isolated from mangrove soil.</title>
        <authorList>
            <person name="Wang R."/>
        </authorList>
    </citation>
    <scope>NUCLEOTIDE SEQUENCE [LARGE SCALE GENOMIC DNA]</scope>
    <source>
        <strain evidence="7 8">JCM 11433</strain>
    </source>
</reference>
<keyword evidence="3 6" id="KW-0812">Transmembrane</keyword>
<gene>
    <name evidence="7" type="ORF">GJ743_05715</name>
</gene>
<dbReference type="PANTHER" id="PTHR30086">
    <property type="entry name" value="ARGININE EXPORTER PROTEIN ARGO"/>
    <property type="match status" value="1"/>
</dbReference>
<dbReference type="EMBL" id="WMLB01000017">
    <property type="protein sequence ID" value="MTH67868.1"/>
    <property type="molecule type" value="Genomic_DNA"/>
</dbReference>
<keyword evidence="2" id="KW-1003">Cell membrane</keyword>
<feature type="transmembrane region" description="Helical" evidence="6">
    <location>
        <begin position="187"/>
        <end position="207"/>
    </location>
</feature>
<organism evidence="7 8">
    <name type="scientific">Agromyces bracchium</name>
    <dbReference type="NCBI Taxonomy" id="88376"/>
    <lineage>
        <taxon>Bacteria</taxon>
        <taxon>Bacillati</taxon>
        <taxon>Actinomycetota</taxon>
        <taxon>Actinomycetes</taxon>
        <taxon>Micrococcales</taxon>
        <taxon>Microbacteriaceae</taxon>
        <taxon>Agromyces</taxon>
    </lineage>
</organism>
<evidence type="ECO:0000313" key="7">
    <source>
        <dbReference type="EMBL" id="MTH67868.1"/>
    </source>
</evidence>
<comment type="subcellular location">
    <subcellularLocation>
        <location evidence="1">Cell membrane</location>
        <topology evidence="1">Multi-pass membrane protein</topology>
    </subcellularLocation>
</comment>
<proteinExistence type="predicted"/>
<feature type="transmembrane region" description="Helical" evidence="6">
    <location>
        <begin position="152"/>
        <end position="175"/>
    </location>
</feature>
<dbReference type="AlphaFoldDB" id="A0A6I3M527"/>
<accession>A0A6I3M527</accession>
<comment type="caution">
    <text evidence="7">The sequence shown here is derived from an EMBL/GenBank/DDBJ whole genome shotgun (WGS) entry which is preliminary data.</text>
</comment>
<evidence type="ECO:0000256" key="1">
    <source>
        <dbReference type="ARBA" id="ARBA00004651"/>
    </source>
</evidence>
<dbReference type="Proteomes" id="UP000433071">
    <property type="component" value="Unassembled WGS sequence"/>
</dbReference>
<dbReference type="GO" id="GO:0005886">
    <property type="term" value="C:plasma membrane"/>
    <property type="evidence" value="ECO:0007669"/>
    <property type="project" value="UniProtKB-SubCell"/>
</dbReference>
<evidence type="ECO:0000256" key="5">
    <source>
        <dbReference type="ARBA" id="ARBA00023136"/>
    </source>
</evidence>
<dbReference type="RefSeq" id="WP_328288832.1">
    <property type="nucleotide sequence ID" value="NZ_BAAAIB010000001.1"/>
</dbReference>
<feature type="transmembrane region" description="Helical" evidence="6">
    <location>
        <begin position="41"/>
        <end position="60"/>
    </location>
</feature>
<name>A0A6I3M527_9MICO</name>
<dbReference type="GO" id="GO:0015171">
    <property type="term" value="F:amino acid transmembrane transporter activity"/>
    <property type="evidence" value="ECO:0007669"/>
    <property type="project" value="TreeGrafter"/>
</dbReference>
<feature type="transmembrane region" description="Helical" evidence="6">
    <location>
        <begin position="119"/>
        <end position="140"/>
    </location>
</feature>
<feature type="transmembrane region" description="Helical" evidence="6">
    <location>
        <begin position="6"/>
        <end position="29"/>
    </location>
</feature>
<evidence type="ECO:0000256" key="4">
    <source>
        <dbReference type="ARBA" id="ARBA00022989"/>
    </source>
</evidence>
<feature type="transmembrane region" description="Helical" evidence="6">
    <location>
        <begin position="66"/>
        <end position="86"/>
    </location>
</feature>
<protein>
    <submittedName>
        <fullName evidence="7">LysE family translocator</fullName>
    </submittedName>
</protein>
<keyword evidence="4 6" id="KW-1133">Transmembrane helix</keyword>
<keyword evidence="5 6" id="KW-0472">Membrane</keyword>
<dbReference type="InterPro" id="IPR001123">
    <property type="entry name" value="LeuE-type"/>
</dbReference>
<evidence type="ECO:0000256" key="2">
    <source>
        <dbReference type="ARBA" id="ARBA00022475"/>
    </source>
</evidence>
<evidence type="ECO:0000313" key="8">
    <source>
        <dbReference type="Proteomes" id="UP000433071"/>
    </source>
</evidence>
<dbReference type="PANTHER" id="PTHR30086:SF20">
    <property type="entry name" value="ARGININE EXPORTER PROTEIN ARGO-RELATED"/>
    <property type="match status" value="1"/>
</dbReference>
<evidence type="ECO:0000256" key="6">
    <source>
        <dbReference type="SAM" id="Phobius"/>
    </source>
</evidence>